<dbReference type="EMBL" id="ML996180">
    <property type="protein sequence ID" value="KAF2732240.1"/>
    <property type="molecule type" value="Genomic_DNA"/>
</dbReference>
<evidence type="ECO:0000256" key="6">
    <source>
        <dbReference type="SAM" id="Phobius"/>
    </source>
</evidence>
<comment type="similarity">
    <text evidence="2">Belongs to the purine-cytosine permease (2.A.39) family.</text>
</comment>
<dbReference type="OrthoDB" id="2018619at2759"/>
<evidence type="ECO:0000256" key="4">
    <source>
        <dbReference type="ARBA" id="ARBA00022989"/>
    </source>
</evidence>
<evidence type="ECO:0000256" key="1">
    <source>
        <dbReference type="ARBA" id="ARBA00004141"/>
    </source>
</evidence>
<keyword evidence="5 6" id="KW-0472">Membrane</keyword>
<feature type="transmembrane region" description="Helical" evidence="6">
    <location>
        <begin position="65"/>
        <end position="92"/>
    </location>
</feature>
<name>A0A9P4V1F4_9PLEO</name>
<evidence type="ECO:0000256" key="2">
    <source>
        <dbReference type="ARBA" id="ARBA00008974"/>
    </source>
</evidence>
<evidence type="ECO:0000313" key="8">
    <source>
        <dbReference type="Proteomes" id="UP000799444"/>
    </source>
</evidence>
<feature type="transmembrane region" description="Helical" evidence="6">
    <location>
        <begin position="40"/>
        <end position="59"/>
    </location>
</feature>
<evidence type="ECO:0000256" key="3">
    <source>
        <dbReference type="ARBA" id="ARBA00022692"/>
    </source>
</evidence>
<keyword evidence="3 6" id="KW-0812">Transmembrane</keyword>
<dbReference type="PANTHER" id="PTHR30618">
    <property type="entry name" value="NCS1 FAMILY PURINE/PYRIMIDINE TRANSPORTER"/>
    <property type="match status" value="1"/>
</dbReference>
<reference evidence="7" key="1">
    <citation type="journal article" date="2020" name="Stud. Mycol.">
        <title>101 Dothideomycetes genomes: a test case for predicting lifestyles and emergence of pathogens.</title>
        <authorList>
            <person name="Haridas S."/>
            <person name="Albert R."/>
            <person name="Binder M."/>
            <person name="Bloem J."/>
            <person name="Labutti K."/>
            <person name="Salamov A."/>
            <person name="Andreopoulos B."/>
            <person name="Baker S."/>
            <person name="Barry K."/>
            <person name="Bills G."/>
            <person name="Bluhm B."/>
            <person name="Cannon C."/>
            <person name="Castanera R."/>
            <person name="Culley D."/>
            <person name="Daum C."/>
            <person name="Ezra D."/>
            <person name="Gonzalez J."/>
            <person name="Henrissat B."/>
            <person name="Kuo A."/>
            <person name="Liang C."/>
            <person name="Lipzen A."/>
            <person name="Lutzoni F."/>
            <person name="Magnuson J."/>
            <person name="Mondo S."/>
            <person name="Nolan M."/>
            <person name="Ohm R."/>
            <person name="Pangilinan J."/>
            <person name="Park H.-J."/>
            <person name="Ramirez L."/>
            <person name="Alfaro M."/>
            <person name="Sun H."/>
            <person name="Tritt A."/>
            <person name="Yoshinaga Y."/>
            <person name="Zwiers L.-H."/>
            <person name="Turgeon B."/>
            <person name="Goodwin S."/>
            <person name="Spatafora J."/>
            <person name="Crous P."/>
            <person name="Grigoriev I."/>
        </authorList>
    </citation>
    <scope>NUCLEOTIDE SEQUENCE</scope>
    <source>
        <strain evidence="7">CBS 125425</strain>
    </source>
</reference>
<dbReference type="Gene3D" id="1.10.4160.10">
    <property type="entry name" value="Hydantoin permease"/>
    <property type="match status" value="1"/>
</dbReference>
<accession>A0A9P4V1F4</accession>
<dbReference type="Proteomes" id="UP000799444">
    <property type="component" value="Unassembled WGS sequence"/>
</dbReference>
<evidence type="ECO:0000256" key="5">
    <source>
        <dbReference type="ARBA" id="ARBA00023136"/>
    </source>
</evidence>
<comment type="subcellular location">
    <subcellularLocation>
        <location evidence="1">Membrane</location>
        <topology evidence="1">Multi-pass membrane protein</topology>
    </subcellularLocation>
</comment>
<protein>
    <submittedName>
        <fullName evidence="7">Uncharacterized protein</fullName>
    </submittedName>
</protein>
<dbReference type="Pfam" id="PF02133">
    <property type="entry name" value="Transp_cyt_pur"/>
    <property type="match status" value="1"/>
</dbReference>
<sequence>MAALLKRLEVKPTDDEYEAIDTSRWGNRDVYPIAHDKRTWGVYAFVSYWGTCGICLSSWTIGSSLIGIGLTAAQAMTAVTVGMLIASCTAYLNSAPGAKHHLGYGMLARSSFGLWGSYFCIMLNVFQSFVFYGTQMYFGGQTFVLILNAIFPTFLRMKNTLPER</sequence>
<keyword evidence="8" id="KW-1185">Reference proteome</keyword>
<feature type="transmembrane region" description="Helical" evidence="6">
    <location>
        <begin position="112"/>
        <end position="132"/>
    </location>
</feature>
<proteinExistence type="inferred from homology"/>
<gene>
    <name evidence="7" type="ORF">EJ04DRAFT_441417</name>
</gene>
<evidence type="ECO:0000313" key="7">
    <source>
        <dbReference type="EMBL" id="KAF2732240.1"/>
    </source>
</evidence>
<dbReference type="InterPro" id="IPR001248">
    <property type="entry name" value="Pur-cyt_permease"/>
</dbReference>
<feature type="transmembrane region" description="Helical" evidence="6">
    <location>
        <begin position="138"/>
        <end position="155"/>
    </location>
</feature>
<organism evidence="7 8">
    <name type="scientific">Polyplosphaeria fusca</name>
    <dbReference type="NCBI Taxonomy" id="682080"/>
    <lineage>
        <taxon>Eukaryota</taxon>
        <taxon>Fungi</taxon>
        <taxon>Dikarya</taxon>
        <taxon>Ascomycota</taxon>
        <taxon>Pezizomycotina</taxon>
        <taxon>Dothideomycetes</taxon>
        <taxon>Pleosporomycetidae</taxon>
        <taxon>Pleosporales</taxon>
        <taxon>Tetraplosphaeriaceae</taxon>
        <taxon>Polyplosphaeria</taxon>
    </lineage>
</organism>
<dbReference type="GO" id="GO:0015205">
    <property type="term" value="F:nucleobase transmembrane transporter activity"/>
    <property type="evidence" value="ECO:0007669"/>
    <property type="project" value="TreeGrafter"/>
</dbReference>
<dbReference type="GO" id="GO:0005886">
    <property type="term" value="C:plasma membrane"/>
    <property type="evidence" value="ECO:0007669"/>
    <property type="project" value="TreeGrafter"/>
</dbReference>
<comment type="caution">
    <text evidence="7">The sequence shown here is derived from an EMBL/GenBank/DDBJ whole genome shotgun (WGS) entry which is preliminary data.</text>
</comment>
<dbReference type="InterPro" id="IPR045225">
    <property type="entry name" value="Uracil/uridine/allantoin_perm"/>
</dbReference>
<dbReference type="AlphaFoldDB" id="A0A9P4V1F4"/>
<keyword evidence="4 6" id="KW-1133">Transmembrane helix</keyword>
<dbReference type="PANTHER" id="PTHR30618:SF15">
    <property type="entry name" value="NICOTINAMIDE RIBOSIDE TRANSPORTER 1-RELATED"/>
    <property type="match status" value="1"/>
</dbReference>